<dbReference type="InterPro" id="IPR001534">
    <property type="entry name" value="Transthyretin-like"/>
</dbReference>
<keyword evidence="3" id="KW-0964">Secreted</keyword>
<feature type="signal peptide" evidence="5">
    <location>
        <begin position="1"/>
        <end position="22"/>
    </location>
</feature>
<name>A0A0N5A616_PARTI</name>
<evidence type="ECO:0000313" key="6">
    <source>
        <dbReference type="Proteomes" id="UP000038045"/>
    </source>
</evidence>
<reference evidence="7" key="1">
    <citation type="submission" date="2017-02" db="UniProtKB">
        <authorList>
            <consortium name="WormBaseParasite"/>
        </authorList>
    </citation>
    <scope>IDENTIFICATION</scope>
</reference>
<feature type="chain" id="PRO_5005892956" evidence="5">
    <location>
        <begin position="23"/>
        <end position="158"/>
    </location>
</feature>
<dbReference type="InterPro" id="IPR038479">
    <property type="entry name" value="Transthyretin-like_sf"/>
</dbReference>
<proteinExistence type="inferred from homology"/>
<sequence>MLFKISLFAFAITFNLFVFNNGTSNKALLDTSGKLTCGGQPFGGANVSICDGSGSPKLLGSLNTKSDGSFDLEQRLDRDNYTHFLVSMHHNCTSEGSQGTEQKTYTVKFNATNTTNVNSNAGYSALGIYTFYNISVGDISLQSVTTKPGVQNCPQTTN</sequence>
<comment type="subcellular location">
    <subcellularLocation>
        <location evidence="1">Secreted</location>
    </subcellularLocation>
</comment>
<evidence type="ECO:0000256" key="3">
    <source>
        <dbReference type="ARBA" id="ARBA00022525"/>
    </source>
</evidence>
<dbReference type="WBParaSite" id="PTRK_0001734800.1">
    <property type="protein sequence ID" value="PTRK_0001734800.1"/>
    <property type="gene ID" value="PTRK_0001734800"/>
</dbReference>
<keyword evidence="4 5" id="KW-0732">Signal</keyword>
<organism evidence="6 7">
    <name type="scientific">Parastrongyloides trichosuri</name>
    <name type="common">Possum-specific nematode worm</name>
    <dbReference type="NCBI Taxonomy" id="131310"/>
    <lineage>
        <taxon>Eukaryota</taxon>
        <taxon>Metazoa</taxon>
        <taxon>Ecdysozoa</taxon>
        <taxon>Nematoda</taxon>
        <taxon>Chromadorea</taxon>
        <taxon>Rhabditida</taxon>
        <taxon>Tylenchina</taxon>
        <taxon>Panagrolaimomorpha</taxon>
        <taxon>Strongyloidoidea</taxon>
        <taxon>Strongyloididae</taxon>
        <taxon>Parastrongyloides</taxon>
    </lineage>
</organism>
<accession>A0A0N5A616</accession>
<evidence type="ECO:0000256" key="1">
    <source>
        <dbReference type="ARBA" id="ARBA00004613"/>
    </source>
</evidence>
<dbReference type="Gene3D" id="2.60.40.3330">
    <property type="match status" value="1"/>
</dbReference>
<dbReference type="AlphaFoldDB" id="A0A0N5A616"/>
<evidence type="ECO:0000256" key="2">
    <source>
        <dbReference type="ARBA" id="ARBA00010112"/>
    </source>
</evidence>
<protein>
    <submittedName>
        <fullName evidence="7">Uncharacterized protein</fullName>
    </submittedName>
</protein>
<dbReference type="GO" id="GO:0005576">
    <property type="term" value="C:extracellular region"/>
    <property type="evidence" value="ECO:0007669"/>
    <property type="project" value="UniProtKB-SubCell"/>
</dbReference>
<evidence type="ECO:0000313" key="7">
    <source>
        <dbReference type="WBParaSite" id="PTRK_0001734800.1"/>
    </source>
</evidence>
<dbReference type="Pfam" id="PF01060">
    <property type="entry name" value="TTR-52"/>
    <property type="match status" value="1"/>
</dbReference>
<keyword evidence="6" id="KW-1185">Reference proteome</keyword>
<dbReference type="Proteomes" id="UP000038045">
    <property type="component" value="Unplaced"/>
</dbReference>
<comment type="similarity">
    <text evidence="2">Belongs to the nematode transthyretin-like family.</text>
</comment>
<dbReference type="GO" id="GO:0009986">
    <property type="term" value="C:cell surface"/>
    <property type="evidence" value="ECO:0007669"/>
    <property type="project" value="InterPro"/>
</dbReference>
<evidence type="ECO:0000256" key="5">
    <source>
        <dbReference type="SAM" id="SignalP"/>
    </source>
</evidence>
<evidence type="ECO:0000256" key="4">
    <source>
        <dbReference type="ARBA" id="ARBA00022729"/>
    </source>
</evidence>